<dbReference type="NCBIfam" id="NF040554">
    <property type="entry name" value="mini_HHHH"/>
    <property type="match status" value="1"/>
</dbReference>
<keyword evidence="2" id="KW-1185">Reference proteome</keyword>
<organism evidence="1 2">
    <name type="scientific">Paraburkholderia ribeironis</name>
    <dbReference type="NCBI Taxonomy" id="1247936"/>
    <lineage>
        <taxon>Bacteria</taxon>
        <taxon>Pseudomonadati</taxon>
        <taxon>Pseudomonadota</taxon>
        <taxon>Betaproteobacteria</taxon>
        <taxon>Burkholderiales</taxon>
        <taxon>Burkholderiaceae</taxon>
        <taxon>Paraburkholderia</taxon>
    </lineage>
</organism>
<proteinExistence type="predicted"/>
<evidence type="ECO:0000313" key="1">
    <source>
        <dbReference type="EMBL" id="SIT38645.1"/>
    </source>
</evidence>
<gene>
    <name evidence="1" type="ORF">BN2475_160025</name>
</gene>
<dbReference type="STRING" id="1247936.BN2475_160025"/>
<protein>
    <submittedName>
        <fullName evidence="1">Uncharacterized protein</fullName>
    </submittedName>
</protein>
<evidence type="ECO:0000313" key="2">
    <source>
        <dbReference type="Proteomes" id="UP000187012"/>
    </source>
</evidence>
<name>A0A1N7RU45_9BURK</name>
<dbReference type="Proteomes" id="UP000187012">
    <property type="component" value="Unassembled WGS sequence"/>
</dbReference>
<dbReference type="EMBL" id="CYGX02000016">
    <property type="protein sequence ID" value="SIT38645.1"/>
    <property type="molecule type" value="Genomic_DNA"/>
</dbReference>
<reference evidence="1 2" key="1">
    <citation type="submission" date="2016-12" db="EMBL/GenBank/DDBJ databases">
        <authorList>
            <person name="Song W.-J."/>
            <person name="Kurnit D.M."/>
        </authorList>
    </citation>
    <scope>NUCLEOTIDE SEQUENCE [LARGE SCALE GENOMIC DNA]</scope>
    <source>
        <strain evidence="1 2">STM7296</strain>
    </source>
</reference>
<dbReference type="AlphaFoldDB" id="A0A1N7RU45"/>
<accession>A0A1N7RU45</accession>
<sequence>MAVVATIVMTMITTIISWRSEMKKAKALLLVSLVTAVAFAALAPGMAQAHPHQVCHWDHHHRVCHWVR</sequence>